<dbReference type="PROSITE" id="PS01227">
    <property type="entry name" value="UPF0012"/>
    <property type="match status" value="1"/>
</dbReference>
<dbReference type="Gene3D" id="3.60.110.10">
    <property type="entry name" value="Carbon-nitrogen hydrolase"/>
    <property type="match status" value="1"/>
</dbReference>
<dbReference type="InterPro" id="IPR003010">
    <property type="entry name" value="C-N_Hydrolase"/>
</dbReference>
<dbReference type="InterPro" id="IPR016181">
    <property type="entry name" value="Acyl_CoA_acyltransferase"/>
</dbReference>
<dbReference type="Gene3D" id="3.40.630.30">
    <property type="match status" value="1"/>
</dbReference>
<protein>
    <submittedName>
        <fullName evidence="4">Predicted amidohydrolase</fullName>
    </submittedName>
</protein>
<feature type="domain" description="CN hydrolase" evidence="2">
    <location>
        <begin position="229"/>
        <end position="485"/>
    </location>
</feature>
<comment type="similarity">
    <text evidence="1">Belongs to the carbon-nitrogen hydrolase superfamily. NIT1/NIT2 family.</text>
</comment>
<dbReference type="SUPFAM" id="SSF56317">
    <property type="entry name" value="Carbon-nitrogen hydrolase"/>
    <property type="match status" value="1"/>
</dbReference>
<keyword evidence="5" id="KW-1185">Reference proteome</keyword>
<sequence>MGKLQSKITTRRWRREDIPEIIECSRATYHDYSEEFIYSERHYEMQFAAFPQGQFVAVCNKKIVGYATSIIVSIDDDFWYDVDELTGAGTFSTHNPDGDTLYGADIAVHPDYQRRGIAMLLYSRRKSILKRYNLKQMIAYGRLSGYRNYAGKMTAEQYVEKVKKGELKDQALSTHLKVGYQVKKVQLDITIDHSSLNYSTFLVMPNPDYNLAKKRISSAVFPKIQARRVRVCAAQYHMRPIRSFEDLERSVEFFVDTADSYHCHFLLFPEYFTYQLLSFQEKKMSMKDAALKLAGYTDQYIDMFKRFARKYNIYIIGGSTPVLREGKFYNTAHLFTPAGNVHTQDKLHITPAERNEGGIEPGTSVRIFNTPLARIAIQVCYDIEFPEVSRLLTLAGAEIIFVPYYTEEKKAYYRVRHCAQARAVENFIYVVMTGSVGNMQTRSGSFLNYSQAAILTPSDFSFPEKGIEGEADPNVEAVVISELALSSLSQQRHVATVRPLHDMRLDLYDLMSKDKIKILRVE</sequence>
<dbReference type="PROSITE" id="PS50263">
    <property type="entry name" value="CN_HYDROLASE"/>
    <property type="match status" value="1"/>
</dbReference>
<dbReference type="PANTHER" id="PTHR23088">
    <property type="entry name" value="NITRILASE-RELATED"/>
    <property type="match status" value="1"/>
</dbReference>
<name>A0A1H2JSC0_9BACT</name>
<dbReference type="PANTHER" id="PTHR23088:SF50">
    <property type="entry name" value="HYDROLASE YHCX"/>
    <property type="match status" value="1"/>
</dbReference>
<dbReference type="Pfam" id="PF00795">
    <property type="entry name" value="CN_hydrolase"/>
    <property type="match status" value="1"/>
</dbReference>
<proteinExistence type="inferred from homology"/>
<dbReference type="GO" id="GO:0016787">
    <property type="term" value="F:hydrolase activity"/>
    <property type="evidence" value="ECO:0007669"/>
    <property type="project" value="UniProtKB-KW"/>
</dbReference>
<dbReference type="InterPro" id="IPR001110">
    <property type="entry name" value="UPF0012_CS"/>
</dbReference>
<dbReference type="Proteomes" id="UP000199608">
    <property type="component" value="Unassembled WGS sequence"/>
</dbReference>
<dbReference type="InterPro" id="IPR000182">
    <property type="entry name" value="GNAT_dom"/>
</dbReference>
<reference evidence="5" key="1">
    <citation type="submission" date="2016-10" db="EMBL/GenBank/DDBJ databases">
        <authorList>
            <person name="Varghese N."/>
            <person name="Submissions S."/>
        </authorList>
    </citation>
    <scope>NUCLEOTIDE SEQUENCE [LARGE SCALE GENOMIC DNA]</scope>
    <source>
        <strain evidence="5">DSM 3384</strain>
    </source>
</reference>
<dbReference type="InterPro" id="IPR036526">
    <property type="entry name" value="C-N_Hydrolase_sf"/>
</dbReference>
<organism evidence="4 5">
    <name type="scientific">Desulfobacula phenolica</name>
    <dbReference type="NCBI Taxonomy" id="90732"/>
    <lineage>
        <taxon>Bacteria</taxon>
        <taxon>Pseudomonadati</taxon>
        <taxon>Thermodesulfobacteriota</taxon>
        <taxon>Desulfobacteria</taxon>
        <taxon>Desulfobacterales</taxon>
        <taxon>Desulfobacteraceae</taxon>
        <taxon>Desulfobacula</taxon>
    </lineage>
</organism>
<gene>
    <name evidence="4" type="ORF">SAMN04487931_1155</name>
</gene>
<dbReference type="RefSeq" id="WP_092237685.1">
    <property type="nucleotide sequence ID" value="NZ_FNLL01000015.1"/>
</dbReference>
<evidence type="ECO:0000256" key="1">
    <source>
        <dbReference type="ARBA" id="ARBA00010613"/>
    </source>
</evidence>
<evidence type="ECO:0000313" key="5">
    <source>
        <dbReference type="Proteomes" id="UP000199608"/>
    </source>
</evidence>
<evidence type="ECO:0000259" key="3">
    <source>
        <dbReference type="PROSITE" id="PS51186"/>
    </source>
</evidence>
<dbReference type="GO" id="GO:0016747">
    <property type="term" value="F:acyltransferase activity, transferring groups other than amino-acyl groups"/>
    <property type="evidence" value="ECO:0007669"/>
    <property type="project" value="InterPro"/>
</dbReference>
<dbReference type="CDD" id="cd07574">
    <property type="entry name" value="nitrilase_Rim1_like"/>
    <property type="match status" value="1"/>
</dbReference>
<accession>A0A1H2JSC0</accession>
<evidence type="ECO:0000259" key="2">
    <source>
        <dbReference type="PROSITE" id="PS50263"/>
    </source>
</evidence>
<feature type="domain" description="N-acetyltransferase" evidence="3">
    <location>
        <begin position="8"/>
        <end position="209"/>
    </location>
</feature>
<evidence type="ECO:0000313" key="4">
    <source>
        <dbReference type="EMBL" id="SDU59173.1"/>
    </source>
</evidence>
<dbReference type="Pfam" id="PF00583">
    <property type="entry name" value="Acetyltransf_1"/>
    <property type="match status" value="1"/>
</dbReference>
<keyword evidence="4" id="KW-0378">Hydrolase</keyword>
<dbReference type="AlphaFoldDB" id="A0A1H2JSC0"/>
<dbReference type="PROSITE" id="PS51186">
    <property type="entry name" value="GNAT"/>
    <property type="match status" value="1"/>
</dbReference>
<dbReference type="CDD" id="cd04301">
    <property type="entry name" value="NAT_SF"/>
    <property type="match status" value="1"/>
</dbReference>
<dbReference type="SUPFAM" id="SSF55729">
    <property type="entry name" value="Acyl-CoA N-acyltransferases (Nat)"/>
    <property type="match status" value="1"/>
</dbReference>
<dbReference type="EMBL" id="FNLL01000015">
    <property type="protein sequence ID" value="SDU59173.1"/>
    <property type="molecule type" value="Genomic_DNA"/>
</dbReference>